<proteinExistence type="predicted"/>
<comment type="caution">
    <text evidence="1">The sequence shown here is derived from an EMBL/GenBank/DDBJ whole genome shotgun (WGS) entry which is preliminary data.</text>
</comment>
<gene>
    <name evidence="1" type="ORF">HXX08_23020</name>
</gene>
<organism evidence="1 2">
    <name type="scientific">Candidatus Chlorohelix allophototropha</name>
    <dbReference type="NCBI Taxonomy" id="3003348"/>
    <lineage>
        <taxon>Bacteria</taxon>
        <taxon>Bacillati</taxon>
        <taxon>Chloroflexota</taxon>
        <taxon>Chloroflexia</taxon>
        <taxon>Candidatus Chloroheliales</taxon>
        <taxon>Candidatus Chloroheliaceae</taxon>
        <taxon>Candidatus Chlorohelix</taxon>
    </lineage>
</organism>
<reference evidence="1 2" key="1">
    <citation type="submission" date="2020-06" db="EMBL/GenBank/DDBJ databases">
        <title>Anoxygenic phototrophic Chloroflexota member uses a Type I reaction center.</title>
        <authorList>
            <person name="Tsuji J.M."/>
            <person name="Shaw N.A."/>
            <person name="Nagashima S."/>
            <person name="Venkiteswaran J."/>
            <person name="Schiff S.L."/>
            <person name="Hanada S."/>
            <person name="Tank M."/>
            <person name="Neufeld J.D."/>
        </authorList>
    </citation>
    <scope>NUCLEOTIDE SEQUENCE [LARGE SCALE GENOMIC DNA]</scope>
    <source>
        <strain evidence="1">L227-S17</strain>
    </source>
</reference>
<evidence type="ECO:0000313" key="2">
    <source>
        <dbReference type="Proteomes" id="UP000521676"/>
    </source>
</evidence>
<evidence type="ECO:0000313" key="1">
    <source>
        <dbReference type="EMBL" id="NWJ48741.1"/>
    </source>
</evidence>
<dbReference type="AlphaFoldDB" id="A0A8T7M9M8"/>
<protein>
    <submittedName>
        <fullName evidence="1">Uncharacterized protein</fullName>
    </submittedName>
</protein>
<accession>A0A8T7M9M8</accession>
<dbReference type="EMBL" id="JACATZ010000003">
    <property type="protein sequence ID" value="NWJ48741.1"/>
    <property type="molecule type" value="Genomic_DNA"/>
</dbReference>
<dbReference type="Proteomes" id="UP000521676">
    <property type="component" value="Unassembled WGS sequence"/>
</dbReference>
<sequence length="140" mass="15653">MRFGKKVYPFRIYHSGVSHTRLIAPNRATHRPRSGIPRSGDRWAHSDAPGFNPSEGRIQIRPYPNLACSRLCQFPRLCQPNVSLHRPGIPHPGDRGAHSDALGFNPSEGRIQIRPYGNLTCSRNVVRVGSGRGAFRCARF</sequence>
<name>A0A8T7M9M8_9CHLR</name>